<dbReference type="PANTHER" id="PTHR39942:SF1">
    <property type="entry name" value="BCDNA.LD26519-RELATED"/>
    <property type="match status" value="1"/>
</dbReference>
<dbReference type="RefSeq" id="XP_029712900.2">
    <property type="nucleotide sequence ID" value="XM_029857040.2"/>
</dbReference>
<dbReference type="SMART" id="SM00868">
    <property type="entry name" value="zf-AD"/>
    <property type="match status" value="1"/>
</dbReference>
<dbReference type="EnsemblMetazoa" id="AALFPA23_022742.R33759">
    <property type="protein sequence ID" value="AALFPA23_022742.P33759"/>
    <property type="gene ID" value="AALFPA23_022742"/>
</dbReference>
<feature type="binding site" evidence="4">
    <location>
        <position position="39"/>
    </location>
    <ligand>
        <name>Zn(2+)</name>
        <dbReference type="ChEBI" id="CHEBI:29105"/>
    </ligand>
</feature>
<dbReference type="Gene3D" id="3.40.1800.20">
    <property type="match status" value="1"/>
</dbReference>
<keyword evidence="2 4" id="KW-0863">Zinc-finger</keyword>
<keyword evidence="1 4" id="KW-0479">Metal-binding</keyword>
<evidence type="ECO:0000256" key="2">
    <source>
        <dbReference type="ARBA" id="ARBA00022771"/>
    </source>
</evidence>
<feature type="region of interest" description="Disordered" evidence="5">
    <location>
        <begin position="2093"/>
        <end position="2118"/>
    </location>
</feature>
<feature type="binding site" evidence="4">
    <location>
        <position position="87"/>
    </location>
    <ligand>
        <name>Zn(2+)</name>
        <dbReference type="ChEBI" id="CHEBI:29105"/>
    </ligand>
</feature>
<feature type="region of interest" description="Disordered" evidence="5">
    <location>
        <begin position="141"/>
        <end position="202"/>
    </location>
</feature>
<sequence length="2492" mass="281735">MDTGAPAAADAAVTGEVYEDNAASSENQSAAVDKMCRLCCSEGQADLSLLFPDGASYEANKLLLKKIYECTTVQIANEGDDQNAMICEACIAKIDDFYSYREQCRANDDRIRQRAGHHTAVPEIHIKQEKDLQLEINITEPPPSLSAACEDGFQHHEDSSSHPRPTTATNEVHGGPEHDSVGKDEDSLLQPMGSKNRCPPDLNDELTIKREVIVDDDEVYYNSDGEAVSVPAHLKQNAESRKSFGIAGATTSVKKSNYRIIMTPTNRERLVYQGYLYCRHFSRRDGSVHWRCRLGGCQSAVNLNLDDTITPANNNKHSHPQNAPLEGDIEEEPSPLSTDNTALLESFGIHYGDDDADLDDSSVNLSELTSVGEDSLRIVPNKKKGETLVHLGFKYCKRYVKMDGSTYWKCRSNNNKCTAGLYVYPEAKVRYHGTHNHDKVVGDESEYDVDSTMDDSLMQPFTIVEDVEDDEEGEEDYNDDMAALLTPSVEVMMDERKQQGSADYEVTTNVKGRECLIYEGHQYSKDRERYDGAVLWRCRRNYDKCRAVAIIYADGRIEKSGEHRHETDKRYLERQEQGLGSRMFRITKNQRGNDALVFEGHRFSKEWSRVDGSIIWRCSYRSGMCRVKVVLNAEAYIHRMGTEHEHEHEQTEAPVTVEYSDEDVEVLDDPLLTPARSQPKLSLLPQIPQCPNFTTEQQMAGGYRIVKNRKGFEALVHDGYRYCKVRVRQDGSIKWLCKMNKKTCRAAVDLFPDGSIAKATEFDHNHERPNDMEIMDDDEEGDMPGQEITYPIDPEVFGNSQWYYVKNSKNGISMIHAGYRYTKKCERVDGTSLWRCSASQRGCKAGVILFPNDTLAMVENAEHSHKPSENVKPADYDQESEEMDRSQTDVIDISEQDDAANDTDMNMHSLLQTVLGGDDVHWMGGTSSDAADNDQGNEAVWFNSSTDRPYPRPPNGQQADFRIIKNRRNTDSLVHRGYRYCKIRDRVDGSILWTCQMNKKTCKASVNLTVDGRVEVINAGHNHGKTDRDDGEGEDISHDQNVSYDISSDVDLTTEELQDEPEEPASPEPPFKHPDYYYSVNKSNNECLIHKGNRMSKRSERPDGTTTWRCSMSGNTCMAGVIIHPDGTPEENAIKHNHQPLAELPPEIERAVKPAPPPLPPVQPVISEPSTIGAYKRQGDSLEWNGFHYRKIKELPDGCIIWICLVDSCRVAVKMLPTGKLKMLSESEHNHTASGQPSSSAPAIKPAASTSSTEGRGRSYRLFKNQRGQMTLLYQGYRYSIRNRNQDGSSSWKCRSNSSCRAIIFLMPDDRIVPGNNNAGHNHEPNWESTKRLESVAPTRVNPLYDYLNIIPGGSNSRPPSSASKTQESSGAASSNVDLDQTPPNVNYGRNVVEHKNYFYRLIVRKKNGREYWRCVHFKCKSCRAALFCRDNGTIVTSTNGKEHNHKSGADARPLPSSQHHAVNKSTPQISLLEATRSTIQPSPLEEVQLTEGDEERYIDHGEYVIAKNRKDQNTLIYKDRRYYLSYNRSDGSAVWRCAHRKRYKCYAYVRLRPDGRLLSTGEQDHSHSMKTEFNPPTAETKPVKNYKIVKNRVGNDILIHENHRFRLNYQRNDGTTHWRCVWARSNHCSAGVYLFANGVLKNAANESAIVHNHPPPSQVRKATNVNAALEPTPGPSTVQPSFNATDKRTIPEDEGITDFKFIQEGSNKVLVCRGYRYFYTWVRKDGSIYYRCAEVKNLQCTMGILLLTNGKLVRAGDQCHNHDPSQIEEEEDNDVIAISTPAEVIQVPDEPQMEEEVIEQYAPLVIPQGGDSDFKIAKTSRGESLIYQGYRYWAKNRLANGIVSLCCTRKKMKKCPAMLRLLTNGRIMDPVGFGHTHPPNMDGGGDISMLQPVSVSVVPKQMIPKPAIIPKEPTFVVKTVVPASQLPALTFNEESEDDTEEGEEAILGSKRYTFVKSSAQRNFIVFEDFVYDFEHKQHDGCVFYRCKTSESCPATLMLLSNGRVMPMADSMHTHMKPDLRIFRPVGRGSKEFKIVQNKNGNNILVHRGHRYTTPRSKTDGAGIWYCHTYVSDMNRRCYVPIELLPNGRVAPVGDKKHNHNPPFKTKPEPGGAAYDSKDNIVKPEHSNGTADSSKMTNNRMLLHGGHRYNFANKRDDGAILWKCIEKTCNASMYRLTDGHIVKGPEHNHDRMETLDNSMKRKLPNYDMKYKNPSPSMADSDTKLSSTPEPTSSYPRPGTAVKPNPYIGKPIIHEGYRYIYYLTRRDGSEHWRCSRRLPMKCRGGLFKQTDGTLIKSNDEGHSHPPYINMDDSVSMSCTITELSQESYDDSAEVEDVPEESFTGAEQQHQASFVDDEGSYDYELIDVKGKKRGMYLIHKGAMFVAGHTRRDRARYYRCRTAGCKVAMLLHRNGLLVRSNEHTHDCQNAVKTDEHEKEAEDEEEEEQEEDDHHIEPSNKKQRLENDEESLDEHLAANGDEDPVVEVKQEPADEH</sequence>
<evidence type="ECO:0000256" key="5">
    <source>
        <dbReference type="SAM" id="MobiDB-lite"/>
    </source>
</evidence>
<name>A0ABM1ZY91_AEDAL</name>
<dbReference type="PANTHER" id="PTHR39942">
    <property type="entry name" value="BCDNA.LD26519-RELATED"/>
    <property type="match status" value="1"/>
</dbReference>
<evidence type="ECO:0000256" key="3">
    <source>
        <dbReference type="ARBA" id="ARBA00022833"/>
    </source>
</evidence>
<feature type="compositionally biased region" description="Basic and acidic residues" evidence="5">
    <location>
        <begin position="2448"/>
        <end position="2462"/>
    </location>
</feature>
<keyword evidence="8" id="KW-1185">Reference proteome</keyword>
<feature type="region of interest" description="Disordered" evidence="5">
    <location>
        <begin position="1227"/>
        <end position="1261"/>
    </location>
</feature>
<feature type="region of interest" description="Disordered" evidence="5">
    <location>
        <begin position="1019"/>
        <end position="1075"/>
    </location>
</feature>
<dbReference type="InterPro" id="IPR007588">
    <property type="entry name" value="Znf_FLYWCH"/>
</dbReference>
<accession>A0ABM1ZY91</accession>
<dbReference type="Pfam" id="PF07776">
    <property type="entry name" value="zf-AD"/>
    <property type="match status" value="1"/>
</dbReference>
<feature type="compositionally biased region" description="Acidic residues" evidence="5">
    <location>
        <begin position="1052"/>
        <end position="1065"/>
    </location>
</feature>
<dbReference type="InterPro" id="IPR012934">
    <property type="entry name" value="Znf_AD"/>
</dbReference>
<dbReference type="Gene3D" id="2.20.25.240">
    <property type="match status" value="18"/>
</dbReference>
<feature type="compositionally biased region" description="Basic and acidic residues" evidence="5">
    <location>
        <begin position="152"/>
        <end position="161"/>
    </location>
</feature>
<feature type="region of interest" description="Disordered" evidence="5">
    <location>
        <begin position="1352"/>
        <end position="1388"/>
    </location>
</feature>
<feature type="compositionally biased region" description="Basic and acidic residues" evidence="5">
    <location>
        <begin position="2427"/>
        <end position="2436"/>
    </location>
</feature>
<dbReference type="Pfam" id="PF04500">
    <property type="entry name" value="FLYWCH"/>
    <property type="match status" value="7"/>
</dbReference>
<feature type="region of interest" description="Disordered" evidence="5">
    <location>
        <begin position="1440"/>
        <end position="1463"/>
    </location>
</feature>
<dbReference type="PROSITE" id="PS51915">
    <property type="entry name" value="ZAD"/>
    <property type="match status" value="1"/>
</dbReference>
<feature type="compositionally biased region" description="Basic and acidic residues" evidence="5">
    <location>
        <begin position="2482"/>
        <end position="2492"/>
    </location>
</feature>
<dbReference type="GeneID" id="109429833"/>
<dbReference type="SUPFAM" id="SSF57716">
    <property type="entry name" value="Glucocorticoid receptor-like (DNA-binding domain)"/>
    <property type="match status" value="1"/>
</dbReference>
<feature type="compositionally biased region" description="Polar residues" evidence="5">
    <location>
        <begin position="2213"/>
        <end position="2234"/>
    </location>
</feature>
<feature type="domain" description="ZAD" evidence="6">
    <location>
        <begin position="34"/>
        <end position="114"/>
    </location>
</feature>
<evidence type="ECO:0000256" key="1">
    <source>
        <dbReference type="ARBA" id="ARBA00022723"/>
    </source>
</evidence>
<feature type="region of interest" description="Disordered" evidence="5">
    <location>
        <begin position="2427"/>
        <end position="2492"/>
    </location>
</feature>
<feature type="compositionally biased region" description="Basic and acidic residues" evidence="5">
    <location>
        <begin position="861"/>
        <end position="875"/>
    </location>
</feature>
<keyword evidence="3 4" id="KW-0862">Zinc</keyword>
<reference evidence="7" key="2">
    <citation type="submission" date="2025-05" db="UniProtKB">
        <authorList>
            <consortium name="EnsemblMetazoa"/>
        </authorList>
    </citation>
    <scope>IDENTIFICATION</scope>
    <source>
        <strain evidence="7">Foshan</strain>
    </source>
</reference>
<feature type="compositionally biased region" description="Basic and acidic residues" evidence="5">
    <location>
        <begin position="174"/>
        <end position="186"/>
    </location>
</feature>
<protein>
    <recommendedName>
        <fullName evidence="6">ZAD domain-containing protein</fullName>
    </recommendedName>
</protein>
<feature type="compositionally biased region" description="Acidic residues" evidence="5">
    <location>
        <begin position="2437"/>
        <end position="2447"/>
    </location>
</feature>
<dbReference type="Proteomes" id="UP000069940">
    <property type="component" value="Unassembled WGS sequence"/>
</dbReference>
<feature type="region of interest" description="Disordered" evidence="5">
    <location>
        <begin position="861"/>
        <end position="887"/>
    </location>
</feature>
<evidence type="ECO:0000313" key="8">
    <source>
        <dbReference type="Proteomes" id="UP000069940"/>
    </source>
</evidence>
<feature type="region of interest" description="Disordered" evidence="5">
    <location>
        <begin position="1560"/>
        <end position="1582"/>
    </location>
</feature>
<proteinExistence type="predicted"/>
<feature type="region of interest" description="Disordered" evidence="5">
    <location>
        <begin position="311"/>
        <end position="337"/>
    </location>
</feature>
<feature type="compositionally biased region" description="Low complexity" evidence="5">
    <location>
        <begin position="1237"/>
        <end position="1252"/>
    </location>
</feature>
<feature type="binding site" evidence="4">
    <location>
        <position position="90"/>
    </location>
    <ligand>
        <name>Zn(2+)</name>
        <dbReference type="ChEBI" id="CHEBI:29105"/>
    </ligand>
</feature>
<feature type="compositionally biased region" description="Polar residues" evidence="5">
    <location>
        <begin position="1354"/>
        <end position="1385"/>
    </location>
</feature>
<reference evidence="8" key="1">
    <citation type="journal article" date="2015" name="Proc. Natl. Acad. Sci. U.S.A.">
        <title>Genome sequence of the Asian Tiger mosquito, Aedes albopictus, reveals insights into its biology, genetics, and evolution.</title>
        <authorList>
            <person name="Chen X.G."/>
            <person name="Jiang X."/>
            <person name="Gu J."/>
            <person name="Xu M."/>
            <person name="Wu Y."/>
            <person name="Deng Y."/>
            <person name="Zhang C."/>
            <person name="Bonizzoni M."/>
            <person name="Dermauw W."/>
            <person name="Vontas J."/>
            <person name="Armbruster P."/>
            <person name="Huang X."/>
            <person name="Yang Y."/>
            <person name="Zhang H."/>
            <person name="He W."/>
            <person name="Peng H."/>
            <person name="Liu Y."/>
            <person name="Wu K."/>
            <person name="Chen J."/>
            <person name="Lirakis M."/>
            <person name="Topalis P."/>
            <person name="Van Leeuwen T."/>
            <person name="Hall A.B."/>
            <person name="Jiang X."/>
            <person name="Thorpe C."/>
            <person name="Mueller R.L."/>
            <person name="Sun C."/>
            <person name="Waterhouse R.M."/>
            <person name="Yan G."/>
            <person name="Tu Z.J."/>
            <person name="Fang X."/>
            <person name="James A.A."/>
        </authorList>
    </citation>
    <scope>NUCLEOTIDE SEQUENCE [LARGE SCALE GENOMIC DNA]</scope>
    <source>
        <strain evidence="8">Foshan</strain>
    </source>
</reference>
<evidence type="ECO:0000259" key="6">
    <source>
        <dbReference type="PROSITE" id="PS51915"/>
    </source>
</evidence>
<feature type="compositionally biased region" description="Basic and acidic residues" evidence="5">
    <location>
        <begin position="1441"/>
        <end position="1450"/>
    </location>
</feature>
<evidence type="ECO:0000256" key="4">
    <source>
        <dbReference type="PROSITE-ProRule" id="PRU01263"/>
    </source>
</evidence>
<organism evidence="7 8">
    <name type="scientific">Aedes albopictus</name>
    <name type="common">Asian tiger mosquito</name>
    <name type="synonym">Stegomyia albopicta</name>
    <dbReference type="NCBI Taxonomy" id="7160"/>
    <lineage>
        <taxon>Eukaryota</taxon>
        <taxon>Metazoa</taxon>
        <taxon>Ecdysozoa</taxon>
        <taxon>Arthropoda</taxon>
        <taxon>Hexapoda</taxon>
        <taxon>Insecta</taxon>
        <taxon>Pterygota</taxon>
        <taxon>Neoptera</taxon>
        <taxon>Endopterygota</taxon>
        <taxon>Diptera</taxon>
        <taxon>Nematocera</taxon>
        <taxon>Culicoidea</taxon>
        <taxon>Culicidae</taxon>
        <taxon>Culicinae</taxon>
        <taxon>Aedini</taxon>
        <taxon>Aedes</taxon>
        <taxon>Stegomyia</taxon>
    </lineage>
</organism>
<evidence type="ECO:0000313" key="7">
    <source>
        <dbReference type="EnsemblMetazoa" id="AALFPA23_022742.P33759"/>
    </source>
</evidence>
<feature type="region of interest" description="Disordered" evidence="5">
    <location>
        <begin position="2202"/>
        <end position="2242"/>
    </location>
</feature>
<feature type="binding site" evidence="4">
    <location>
        <position position="36"/>
    </location>
    <ligand>
        <name>Zn(2+)</name>
        <dbReference type="ChEBI" id="CHEBI:29105"/>
    </ligand>
</feature>